<organism evidence="1 2">
    <name type="scientific">Entomophthora muscae</name>
    <dbReference type="NCBI Taxonomy" id="34485"/>
    <lineage>
        <taxon>Eukaryota</taxon>
        <taxon>Fungi</taxon>
        <taxon>Fungi incertae sedis</taxon>
        <taxon>Zoopagomycota</taxon>
        <taxon>Entomophthoromycotina</taxon>
        <taxon>Entomophthoromycetes</taxon>
        <taxon>Entomophthorales</taxon>
        <taxon>Entomophthoraceae</taxon>
        <taxon>Entomophthora</taxon>
    </lineage>
</organism>
<accession>A0ACC2RH46</accession>
<proteinExistence type="predicted"/>
<protein>
    <submittedName>
        <fullName evidence="1">Uncharacterized protein</fullName>
    </submittedName>
</protein>
<gene>
    <name evidence="1" type="ORF">DSO57_1024856</name>
</gene>
<evidence type="ECO:0000313" key="1">
    <source>
        <dbReference type="EMBL" id="KAJ9049413.1"/>
    </source>
</evidence>
<dbReference type="Proteomes" id="UP001165960">
    <property type="component" value="Unassembled WGS sequence"/>
</dbReference>
<dbReference type="EMBL" id="QTSX02007236">
    <property type="protein sequence ID" value="KAJ9049413.1"/>
    <property type="molecule type" value="Genomic_DNA"/>
</dbReference>
<comment type="caution">
    <text evidence="1">The sequence shown here is derived from an EMBL/GenBank/DDBJ whole genome shotgun (WGS) entry which is preliminary data.</text>
</comment>
<sequence length="184" mass="21437">MSKLSDSEGTLPFIQAGMVAAPVVLGLLASSPVRKYKHLYYRDVIMPRYQVPNWSFAMIWVTIYIFQGYASFLVYIAGSERGISTAMPFMFYAAQFACNMIWPTFFFFLQDFLIAFYISLVNMILLLITTYKFKQFDLEAGRLMVPYIVWLSFSTFFNHMVHIDNIDNPLLRRHLSKTQQPKTD</sequence>
<reference evidence="1" key="1">
    <citation type="submission" date="2022-04" db="EMBL/GenBank/DDBJ databases">
        <title>Genome of the entomopathogenic fungus Entomophthora muscae.</title>
        <authorList>
            <person name="Elya C."/>
            <person name="Lovett B.R."/>
            <person name="Lee E."/>
            <person name="Macias A.M."/>
            <person name="Hajek A.E."/>
            <person name="De Bivort B.L."/>
            <person name="Kasson M.T."/>
            <person name="De Fine Licht H.H."/>
            <person name="Stajich J.E."/>
        </authorList>
    </citation>
    <scope>NUCLEOTIDE SEQUENCE</scope>
    <source>
        <strain evidence="1">Berkeley</strain>
    </source>
</reference>
<evidence type="ECO:0000313" key="2">
    <source>
        <dbReference type="Proteomes" id="UP001165960"/>
    </source>
</evidence>
<keyword evidence="2" id="KW-1185">Reference proteome</keyword>
<name>A0ACC2RH46_9FUNG</name>